<proteinExistence type="predicted"/>
<keyword evidence="1" id="KW-0472">Membrane</keyword>
<protein>
    <submittedName>
        <fullName evidence="3">Uncharacterized protein</fullName>
    </submittedName>
</protein>
<feature type="transmembrane region" description="Helical" evidence="1">
    <location>
        <begin position="38"/>
        <end position="61"/>
    </location>
</feature>
<accession>A0A914D8S0</accession>
<evidence type="ECO:0000256" key="1">
    <source>
        <dbReference type="SAM" id="Phobius"/>
    </source>
</evidence>
<organism evidence="2 3">
    <name type="scientific">Acrobeloides nanus</name>
    <dbReference type="NCBI Taxonomy" id="290746"/>
    <lineage>
        <taxon>Eukaryota</taxon>
        <taxon>Metazoa</taxon>
        <taxon>Ecdysozoa</taxon>
        <taxon>Nematoda</taxon>
        <taxon>Chromadorea</taxon>
        <taxon>Rhabditida</taxon>
        <taxon>Tylenchina</taxon>
        <taxon>Cephalobomorpha</taxon>
        <taxon>Cephaloboidea</taxon>
        <taxon>Cephalobidae</taxon>
        <taxon>Acrobeloides</taxon>
    </lineage>
</organism>
<keyword evidence="1" id="KW-0812">Transmembrane</keyword>
<sequence>MLFLSTLIESTVTGFLICLPMLVTDLAIMFPIPYGSHIAYIMFTAMSFQTLVSSILQAYVIKPFKKAALELIFVKVIRNLICKKGSSSSPKLFVQRSINSRIGIVATKYQ</sequence>
<evidence type="ECO:0000313" key="2">
    <source>
        <dbReference type="Proteomes" id="UP000887540"/>
    </source>
</evidence>
<dbReference type="Proteomes" id="UP000887540">
    <property type="component" value="Unplaced"/>
</dbReference>
<keyword evidence="2" id="KW-1185">Reference proteome</keyword>
<keyword evidence="1" id="KW-1133">Transmembrane helix</keyword>
<evidence type="ECO:0000313" key="3">
    <source>
        <dbReference type="WBParaSite" id="ACRNAN_scaffold2095.g14446.t1"/>
    </source>
</evidence>
<name>A0A914D8S0_9BILA</name>
<reference evidence="3" key="1">
    <citation type="submission" date="2022-11" db="UniProtKB">
        <authorList>
            <consortium name="WormBaseParasite"/>
        </authorList>
    </citation>
    <scope>IDENTIFICATION</scope>
</reference>
<dbReference type="AlphaFoldDB" id="A0A914D8S0"/>
<feature type="transmembrane region" description="Helical" evidence="1">
    <location>
        <begin position="12"/>
        <end position="32"/>
    </location>
</feature>
<dbReference type="WBParaSite" id="ACRNAN_scaffold2095.g14446.t1">
    <property type="protein sequence ID" value="ACRNAN_scaffold2095.g14446.t1"/>
    <property type="gene ID" value="ACRNAN_scaffold2095.g14446"/>
</dbReference>